<dbReference type="PANTHER" id="PTHR10889:SF1">
    <property type="entry name" value="DEOXYRIBOSE-PHOSPHATE ALDOLASE"/>
    <property type="match status" value="1"/>
</dbReference>
<dbReference type="GO" id="GO:0005737">
    <property type="term" value="C:cytoplasm"/>
    <property type="evidence" value="ECO:0007669"/>
    <property type="project" value="InterPro"/>
</dbReference>
<dbReference type="Proteomes" id="UP001165082">
    <property type="component" value="Unassembled WGS sequence"/>
</dbReference>
<gene>
    <name evidence="1" type="ORF">TrRE_jg4743</name>
</gene>
<dbReference type="AlphaFoldDB" id="A0A9W7DPP4"/>
<keyword evidence="2" id="KW-1185">Reference proteome</keyword>
<comment type="caution">
    <text evidence="1">The sequence shown here is derived from an EMBL/GenBank/DDBJ whole genome shotgun (WGS) entry which is preliminary data.</text>
</comment>
<organism evidence="1 2">
    <name type="scientific">Triparma retinervis</name>
    <dbReference type="NCBI Taxonomy" id="2557542"/>
    <lineage>
        <taxon>Eukaryota</taxon>
        <taxon>Sar</taxon>
        <taxon>Stramenopiles</taxon>
        <taxon>Ochrophyta</taxon>
        <taxon>Bolidophyceae</taxon>
        <taxon>Parmales</taxon>
        <taxon>Triparmaceae</taxon>
        <taxon>Triparma</taxon>
    </lineage>
</organism>
<evidence type="ECO:0000313" key="1">
    <source>
        <dbReference type="EMBL" id="GMH50072.1"/>
    </source>
</evidence>
<proteinExistence type="predicted"/>
<name>A0A9W7DPP4_9STRA</name>
<sequence length="58" mass="6020">MTSTDLNRVCDEATTYGFASVCIPPTFVPSCASKLRLSGSTVLTCTVVGFPNGYAPTA</sequence>
<dbReference type="SUPFAM" id="SSF51569">
    <property type="entry name" value="Aldolase"/>
    <property type="match status" value="1"/>
</dbReference>
<dbReference type="EMBL" id="BRXZ01001933">
    <property type="protein sequence ID" value="GMH50072.1"/>
    <property type="molecule type" value="Genomic_DNA"/>
</dbReference>
<dbReference type="GO" id="GO:0016052">
    <property type="term" value="P:carbohydrate catabolic process"/>
    <property type="evidence" value="ECO:0007669"/>
    <property type="project" value="TreeGrafter"/>
</dbReference>
<evidence type="ECO:0000313" key="2">
    <source>
        <dbReference type="Proteomes" id="UP001165082"/>
    </source>
</evidence>
<dbReference type="OrthoDB" id="70823at2759"/>
<accession>A0A9W7DPP4</accession>
<protein>
    <recommendedName>
        <fullName evidence="3">Deoxyribose-phosphate aldolase</fullName>
    </recommendedName>
</protein>
<dbReference type="InterPro" id="IPR013785">
    <property type="entry name" value="Aldolase_TIM"/>
</dbReference>
<reference evidence="1" key="1">
    <citation type="submission" date="2022-07" db="EMBL/GenBank/DDBJ databases">
        <title>Genome analysis of Parmales, a sister group of diatoms, reveals the evolutionary specialization of diatoms from phago-mixotrophs to photoautotrophs.</title>
        <authorList>
            <person name="Ban H."/>
            <person name="Sato S."/>
            <person name="Yoshikawa S."/>
            <person name="Kazumasa Y."/>
            <person name="Nakamura Y."/>
            <person name="Ichinomiya M."/>
            <person name="Saitoh K."/>
            <person name="Sato N."/>
            <person name="Blanc-Mathieu R."/>
            <person name="Endo H."/>
            <person name="Kuwata A."/>
            <person name="Ogata H."/>
        </authorList>
    </citation>
    <scope>NUCLEOTIDE SEQUENCE</scope>
</reference>
<evidence type="ECO:0008006" key="3">
    <source>
        <dbReference type="Google" id="ProtNLM"/>
    </source>
</evidence>
<dbReference type="GO" id="GO:0004139">
    <property type="term" value="F:deoxyribose-phosphate aldolase activity"/>
    <property type="evidence" value="ECO:0007669"/>
    <property type="project" value="InterPro"/>
</dbReference>
<dbReference type="PANTHER" id="PTHR10889">
    <property type="entry name" value="DEOXYRIBOSE-PHOSPHATE ALDOLASE"/>
    <property type="match status" value="1"/>
</dbReference>
<dbReference type="Gene3D" id="3.20.20.70">
    <property type="entry name" value="Aldolase class I"/>
    <property type="match status" value="1"/>
</dbReference>
<feature type="non-terminal residue" evidence="1">
    <location>
        <position position="58"/>
    </location>
</feature>
<dbReference type="GO" id="GO:0009264">
    <property type="term" value="P:deoxyribonucleotide catabolic process"/>
    <property type="evidence" value="ECO:0007669"/>
    <property type="project" value="InterPro"/>
</dbReference>
<dbReference type="InterPro" id="IPR011343">
    <property type="entry name" value="DeoC"/>
</dbReference>